<feature type="transmembrane region" description="Helical" evidence="2">
    <location>
        <begin position="93"/>
        <end position="117"/>
    </location>
</feature>
<dbReference type="OrthoDB" id="4380755at2"/>
<keyword evidence="2" id="KW-0472">Membrane</keyword>
<dbReference type="EMBL" id="JAGXOE010000121">
    <property type="protein sequence ID" value="MBS4104197.1"/>
    <property type="molecule type" value="Genomic_DNA"/>
</dbReference>
<name>A0A3P8MBV5_TSUPA</name>
<reference evidence="4 5" key="1">
    <citation type="submission" date="2018-12" db="EMBL/GenBank/DDBJ databases">
        <authorList>
            <consortium name="Pathogen Informatics"/>
        </authorList>
    </citation>
    <scope>NUCLEOTIDE SEQUENCE [LARGE SCALE GENOMIC DNA]</scope>
    <source>
        <strain evidence="4 5">NCTC10741</strain>
    </source>
</reference>
<feature type="compositionally biased region" description="Low complexity" evidence="1">
    <location>
        <begin position="48"/>
        <end position="60"/>
    </location>
</feature>
<dbReference type="RefSeq" id="WP_126196897.1">
    <property type="nucleotide sequence ID" value="NZ_CP085954.1"/>
</dbReference>
<evidence type="ECO:0000256" key="1">
    <source>
        <dbReference type="SAM" id="MobiDB-lite"/>
    </source>
</evidence>
<proteinExistence type="predicted"/>
<dbReference type="Proteomes" id="UP000676853">
    <property type="component" value="Unassembled WGS sequence"/>
</dbReference>
<evidence type="ECO:0000313" key="5">
    <source>
        <dbReference type="Proteomes" id="UP000271626"/>
    </source>
</evidence>
<sequence length="410" mass="42486">MNPNPPSNPGFTPGQDPSDPNERTQLRPTWQPEPAGSGAPYPQPAAPSSPQQGGAPSYPQFPAAQGFAPGPQGSGAPMFPPGPGAPQKLRPAWLLPALIGGGAVVLVIVLIAGIAIVKSTGRGGDTGSPGGTVKAYFAALQAGDAAKALTYGKEAPASTELLTDDVLRKQRDIAPIKDVKIVSETGGFMGSVHLTVTIGDVSYDENLTLEKVGDEWKLQTAAVQLKPYSAYDSDKKNVTILGKPLPASGVVYVFPGALDLGSTNKNLVPQQEKSSVRDDKGQAPVDGLSRYSVGSTLTIAFGLSDAAKTSAREQIAAKYSACAASKDRFPSGCPQSDFSGENGTYTWTAPNAQDIDLGDTVRDGQVSFRDNRPWTFTATGRDGRPVTGSDAGYVTGTITVTADAVAVSVR</sequence>
<dbReference type="AlphaFoldDB" id="A0A3P8MBV5"/>
<keyword evidence="6" id="KW-1185">Reference proteome</keyword>
<keyword evidence="2" id="KW-1133">Transmembrane helix</keyword>
<organism evidence="4 5">
    <name type="scientific">Tsukamurella paurometabola</name>
    <name type="common">Corynebacterium paurometabolum</name>
    <dbReference type="NCBI Taxonomy" id="2061"/>
    <lineage>
        <taxon>Bacteria</taxon>
        <taxon>Bacillati</taxon>
        <taxon>Actinomycetota</taxon>
        <taxon>Actinomycetes</taxon>
        <taxon>Mycobacteriales</taxon>
        <taxon>Tsukamurellaceae</taxon>
        <taxon>Tsukamurella</taxon>
    </lineage>
</organism>
<dbReference type="Proteomes" id="UP000271626">
    <property type="component" value="Chromosome"/>
</dbReference>
<accession>A0A3P8MBV5</accession>
<protein>
    <submittedName>
        <fullName evidence="3">DUF4878 domain-containing protein</fullName>
    </submittedName>
    <submittedName>
        <fullName evidence="4">Lumazine-binding domain</fullName>
    </submittedName>
</protein>
<gene>
    <name evidence="3" type="ORF">KFZ73_23535</name>
    <name evidence="4" type="ORF">NCTC10741_02986</name>
</gene>
<keyword evidence="2" id="KW-0812">Transmembrane</keyword>
<evidence type="ECO:0000256" key="2">
    <source>
        <dbReference type="SAM" id="Phobius"/>
    </source>
</evidence>
<evidence type="ECO:0000313" key="4">
    <source>
        <dbReference type="EMBL" id="VDR39840.1"/>
    </source>
</evidence>
<dbReference type="EMBL" id="LR131273">
    <property type="protein sequence ID" value="VDR39840.1"/>
    <property type="molecule type" value="Genomic_DNA"/>
</dbReference>
<reference evidence="3 6" key="2">
    <citation type="submission" date="2021-04" db="EMBL/GenBank/DDBJ databases">
        <title>Whole genome sequence analysis of a thiophenic sulfur metabolizing bacteria.</title>
        <authorList>
            <person name="Akhtar N."/>
            <person name="Akram J."/>
            <person name="Aslam A."/>
        </authorList>
    </citation>
    <scope>NUCLEOTIDE SEQUENCE [LARGE SCALE GENOMIC DNA]</scope>
    <source>
        <strain evidence="3 6">3OW</strain>
    </source>
</reference>
<evidence type="ECO:0000313" key="3">
    <source>
        <dbReference type="EMBL" id="MBS4104197.1"/>
    </source>
</evidence>
<feature type="region of interest" description="Disordered" evidence="1">
    <location>
        <begin position="1"/>
        <end position="84"/>
    </location>
</feature>
<evidence type="ECO:0000313" key="6">
    <source>
        <dbReference type="Proteomes" id="UP000676853"/>
    </source>
</evidence>